<dbReference type="AlphaFoldDB" id="A0A223NSU8"/>
<organism evidence="6 7">
    <name type="scientific">Mucilaginibacter xinganensis</name>
    <dbReference type="NCBI Taxonomy" id="1234841"/>
    <lineage>
        <taxon>Bacteria</taxon>
        <taxon>Pseudomonadati</taxon>
        <taxon>Bacteroidota</taxon>
        <taxon>Sphingobacteriia</taxon>
        <taxon>Sphingobacteriales</taxon>
        <taxon>Sphingobacteriaceae</taxon>
        <taxon>Mucilaginibacter</taxon>
    </lineage>
</organism>
<keyword evidence="3" id="KW-0378">Hydrolase</keyword>
<evidence type="ECO:0000256" key="4">
    <source>
        <dbReference type="ARBA" id="ARBA00022807"/>
    </source>
</evidence>
<dbReference type="SUPFAM" id="SSF54001">
    <property type="entry name" value="Cysteine proteinases"/>
    <property type="match status" value="1"/>
</dbReference>
<evidence type="ECO:0000313" key="6">
    <source>
        <dbReference type="EMBL" id="ASU32962.1"/>
    </source>
</evidence>
<name>A0A223NSU8_9SPHI</name>
<comment type="similarity">
    <text evidence="1">Belongs to the peptidase C40 family.</text>
</comment>
<evidence type="ECO:0000256" key="2">
    <source>
        <dbReference type="ARBA" id="ARBA00022670"/>
    </source>
</evidence>
<dbReference type="RefSeq" id="WP_157740609.1">
    <property type="nucleotide sequence ID" value="NZ_CP022743.1"/>
</dbReference>
<dbReference type="GO" id="GO:0008234">
    <property type="term" value="F:cysteine-type peptidase activity"/>
    <property type="evidence" value="ECO:0007669"/>
    <property type="project" value="UniProtKB-KW"/>
</dbReference>
<keyword evidence="7" id="KW-1185">Reference proteome</keyword>
<dbReference type="InterPro" id="IPR051202">
    <property type="entry name" value="Peptidase_C40"/>
</dbReference>
<dbReference type="Gene3D" id="3.90.1720.10">
    <property type="entry name" value="endopeptidase domain like (from Nostoc punctiforme)"/>
    <property type="match status" value="1"/>
</dbReference>
<dbReference type="KEGG" id="muc:MuYL_1062"/>
<dbReference type="EMBL" id="CP022743">
    <property type="protein sequence ID" value="ASU32962.1"/>
    <property type="molecule type" value="Genomic_DNA"/>
</dbReference>
<proteinExistence type="inferred from homology"/>
<evidence type="ECO:0000256" key="3">
    <source>
        <dbReference type="ARBA" id="ARBA00022801"/>
    </source>
</evidence>
<dbReference type="Proteomes" id="UP000215002">
    <property type="component" value="Chromosome"/>
</dbReference>
<accession>A0A223NSU8</accession>
<evidence type="ECO:0000256" key="1">
    <source>
        <dbReference type="ARBA" id="ARBA00007074"/>
    </source>
</evidence>
<keyword evidence="4" id="KW-0788">Thiol protease</keyword>
<dbReference type="InterPro" id="IPR038765">
    <property type="entry name" value="Papain-like_cys_pep_sf"/>
</dbReference>
<reference evidence="6 7" key="1">
    <citation type="submission" date="2017-08" db="EMBL/GenBank/DDBJ databases">
        <title>Complete genome sequence of Mucilaginibacter sp. strain BJC16-A31.</title>
        <authorList>
            <consortium name="Henan University of Science and Technology"/>
            <person name="You X."/>
        </authorList>
    </citation>
    <scope>NUCLEOTIDE SEQUENCE [LARGE SCALE GENOMIC DNA]</scope>
    <source>
        <strain evidence="6 7">BJC16-A31</strain>
    </source>
</reference>
<dbReference type="PANTHER" id="PTHR47053:SF1">
    <property type="entry name" value="MUREIN DD-ENDOPEPTIDASE MEPH-RELATED"/>
    <property type="match status" value="1"/>
</dbReference>
<dbReference type="PANTHER" id="PTHR47053">
    <property type="entry name" value="MUREIN DD-ENDOPEPTIDASE MEPH-RELATED"/>
    <property type="match status" value="1"/>
</dbReference>
<sequence length="182" mass="20584">MAAVLPCTAHARKSTRRHKLSHYKTAHKEYDKPFYETSFTTDSVSADTLLNFAQSLLGTRYRSATSDPDRGFDCSGFVSYVFKNFNLNVPRSSGEFINVGEKVSYEDARPGDIIIFTSPTNRHRIGHVGIVYSNNGDDFKFIHSTSGKEHGVTITTMDDTYKRRFVQVVRVLKQNDTMLASR</sequence>
<protein>
    <recommendedName>
        <fullName evidence="5">NlpC/P60 domain-containing protein</fullName>
    </recommendedName>
</protein>
<dbReference type="InterPro" id="IPR000064">
    <property type="entry name" value="NLP_P60_dom"/>
</dbReference>
<feature type="domain" description="NlpC/P60" evidence="5">
    <location>
        <begin position="43"/>
        <end position="172"/>
    </location>
</feature>
<dbReference type="GO" id="GO:0006508">
    <property type="term" value="P:proteolysis"/>
    <property type="evidence" value="ECO:0007669"/>
    <property type="project" value="UniProtKB-KW"/>
</dbReference>
<gene>
    <name evidence="6" type="ORF">MuYL_1062</name>
</gene>
<keyword evidence="2" id="KW-0645">Protease</keyword>
<dbReference type="PROSITE" id="PS51935">
    <property type="entry name" value="NLPC_P60"/>
    <property type="match status" value="1"/>
</dbReference>
<evidence type="ECO:0000259" key="5">
    <source>
        <dbReference type="PROSITE" id="PS51935"/>
    </source>
</evidence>
<dbReference type="OrthoDB" id="9807055at2"/>
<dbReference type="Pfam" id="PF00877">
    <property type="entry name" value="NLPC_P60"/>
    <property type="match status" value="1"/>
</dbReference>
<evidence type="ECO:0000313" key="7">
    <source>
        <dbReference type="Proteomes" id="UP000215002"/>
    </source>
</evidence>